<accession>A0A7T2S6F9</accession>
<dbReference type="Gene3D" id="2.60.120.1440">
    <property type="match status" value="1"/>
</dbReference>
<reference evidence="4 5" key="1">
    <citation type="submission" date="2020-12" db="EMBL/GenBank/DDBJ databases">
        <title>FDA dAtabase for Regulatory Grade micrObial Sequences (FDA-ARGOS): Supporting development and validation of Infectious Disease Dx tests.</title>
        <authorList>
            <person name="Sproer C."/>
            <person name="Gronow S."/>
            <person name="Severitt S."/>
            <person name="Schroder I."/>
            <person name="Tallon L."/>
            <person name="Sadzewicz L."/>
            <person name="Zhao X."/>
            <person name="Boylan J."/>
            <person name="Ott S."/>
            <person name="Bowen H."/>
            <person name="Vavikolanu K."/>
            <person name="Mehta A."/>
            <person name="Aluvathingal J."/>
            <person name="Nadendla S."/>
            <person name="Lowell S."/>
            <person name="Myers T."/>
            <person name="Yan Y."/>
            <person name="Sichtig H."/>
        </authorList>
    </citation>
    <scope>NUCLEOTIDE SEQUENCE [LARGE SCALE GENOMIC DNA]</scope>
    <source>
        <strain evidence="4 5">FDAARGOS_909</strain>
    </source>
</reference>
<dbReference type="GO" id="GO:0016989">
    <property type="term" value="F:sigma factor antagonist activity"/>
    <property type="evidence" value="ECO:0007669"/>
    <property type="project" value="TreeGrafter"/>
</dbReference>
<organism evidence="4 5">
    <name type="scientific">Delftia acidovorans</name>
    <name type="common">Pseudomonas acidovorans</name>
    <name type="synonym">Comamonas acidovorans</name>
    <dbReference type="NCBI Taxonomy" id="80866"/>
    <lineage>
        <taxon>Bacteria</taxon>
        <taxon>Pseudomonadati</taxon>
        <taxon>Pseudomonadota</taxon>
        <taxon>Betaproteobacteria</taxon>
        <taxon>Burkholderiales</taxon>
        <taxon>Comamonadaceae</taxon>
        <taxon>Delftia</taxon>
    </lineage>
</organism>
<evidence type="ECO:0000313" key="5">
    <source>
        <dbReference type="Proteomes" id="UP000594778"/>
    </source>
</evidence>
<evidence type="ECO:0000259" key="3">
    <source>
        <dbReference type="Pfam" id="PF16220"/>
    </source>
</evidence>
<evidence type="ECO:0000256" key="1">
    <source>
        <dbReference type="SAM" id="Phobius"/>
    </source>
</evidence>
<dbReference type="PANTHER" id="PTHR30273:SF2">
    <property type="entry name" value="PROTEIN FECR"/>
    <property type="match status" value="1"/>
</dbReference>
<dbReference type="InterPro" id="IPR012373">
    <property type="entry name" value="Ferrdict_sens_TM"/>
</dbReference>
<gene>
    <name evidence="4" type="ORF">I6G66_07125</name>
</gene>
<dbReference type="AlphaFoldDB" id="A0A7T2S6F9"/>
<dbReference type="InterPro" id="IPR006860">
    <property type="entry name" value="FecR"/>
</dbReference>
<evidence type="ECO:0000313" key="4">
    <source>
        <dbReference type="EMBL" id="QPS09782.1"/>
    </source>
</evidence>
<dbReference type="PIRSF" id="PIRSF018266">
    <property type="entry name" value="FecR"/>
    <property type="match status" value="1"/>
</dbReference>
<keyword evidence="1" id="KW-0812">Transmembrane</keyword>
<dbReference type="InterPro" id="IPR032623">
    <property type="entry name" value="FecR_N"/>
</dbReference>
<dbReference type="RefSeq" id="WP_197956572.1">
    <property type="nucleotide sequence ID" value="NZ_CP065668.1"/>
</dbReference>
<keyword evidence="1" id="KW-0472">Membrane</keyword>
<feature type="domain" description="FecR N-terminal" evidence="3">
    <location>
        <begin position="18"/>
        <end position="60"/>
    </location>
</feature>
<dbReference type="Pfam" id="PF16220">
    <property type="entry name" value="DUF4880"/>
    <property type="match status" value="1"/>
</dbReference>
<dbReference type="Pfam" id="PF04773">
    <property type="entry name" value="FecR"/>
    <property type="match status" value="1"/>
</dbReference>
<dbReference type="PANTHER" id="PTHR30273">
    <property type="entry name" value="PERIPLASMIC SIGNAL SENSOR AND SIGMA FACTOR ACTIVATOR FECR-RELATED"/>
    <property type="match status" value="1"/>
</dbReference>
<proteinExistence type="predicted"/>
<keyword evidence="1" id="KW-1133">Transmembrane helix</keyword>
<sequence length="337" mass="36382">MPGGNGVMETPLQARVLDEAAEWLMRLHDSGATEADRAACERWRQADPQHALAWERAERLLGKLGGLPAALAMPALDRPRSHRAQRRAAVARLAALLAVAPAGWLAWQAWYAADQRGWGADLRTATGERRTEHLADGSRLLLDTASAVDIRFDGALRLLTLRQGAISIETAADTATPHRPFVVDTAHGRLRALGTRFTVRQEGGRADGGPVRLTVTEGAVEVTLRGAASPALVVQAGQQTVLRAGEVTSPQPLQPEATAWTHGMLMADAMPLAAFCAELSRYRPGLLQCAPEVRALRVSGSFPLGDTDRTLTMLASTYPVDVQTRMRGYWITVVARN</sequence>
<feature type="domain" description="FecR protein" evidence="2">
    <location>
        <begin position="121"/>
        <end position="221"/>
    </location>
</feature>
<dbReference type="Proteomes" id="UP000594778">
    <property type="component" value="Chromosome"/>
</dbReference>
<protein>
    <submittedName>
        <fullName evidence="4">FecR family protein</fullName>
    </submittedName>
</protein>
<feature type="transmembrane region" description="Helical" evidence="1">
    <location>
        <begin position="89"/>
        <end position="107"/>
    </location>
</feature>
<name>A0A7T2S6F9_DELAC</name>
<evidence type="ECO:0000259" key="2">
    <source>
        <dbReference type="Pfam" id="PF04773"/>
    </source>
</evidence>
<dbReference type="EMBL" id="CP065668">
    <property type="protein sequence ID" value="QPS09782.1"/>
    <property type="molecule type" value="Genomic_DNA"/>
</dbReference>